<keyword evidence="1" id="KW-0813">Transport</keyword>
<evidence type="ECO:0000313" key="5">
    <source>
        <dbReference type="Proteomes" id="UP001177140"/>
    </source>
</evidence>
<protein>
    <recommendedName>
        <fullName evidence="3">Cyclic nucleotide-binding domain-containing protein</fullName>
    </recommendedName>
</protein>
<organism evidence="4 5">
    <name type="scientific">Papaver nudicaule</name>
    <name type="common">Iceland poppy</name>
    <dbReference type="NCBI Taxonomy" id="74823"/>
    <lineage>
        <taxon>Eukaryota</taxon>
        <taxon>Viridiplantae</taxon>
        <taxon>Streptophyta</taxon>
        <taxon>Embryophyta</taxon>
        <taxon>Tracheophyta</taxon>
        <taxon>Spermatophyta</taxon>
        <taxon>Magnoliopsida</taxon>
        <taxon>Ranunculales</taxon>
        <taxon>Papaveraceae</taxon>
        <taxon>Papaveroideae</taxon>
        <taxon>Papaver</taxon>
    </lineage>
</organism>
<sequence>MEPAFHGEDSYVSREGDSVDEMLFVGRGKLISVTTNGGRTGFFNSEWLRAGDFCGEELLTWALDPHSSTNLPFSTRTVRTLSEVEGFTLTPDNLKYVASEFRRTHNEQLRHLFRFYSKQWRTWAACFIQATWRKYHKKKLGESLRGEENRLQAVLRPS</sequence>
<dbReference type="CDD" id="cd00038">
    <property type="entry name" value="CAP_ED"/>
    <property type="match status" value="1"/>
</dbReference>
<dbReference type="PANTHER" id="PTHR45651:SF5">
    <property type="entry name" value="CYCLIC NUCLEOTIDE-GATED ION CHANNEL 1"/>
    <property type="match status" value="1"/>
</dbReference>
<reference evidence="4" key="1">
    <citation type="submission" date="2022-03" db="EMBL/GenBank/DDBJ databases">
        <title>A functionally conserved STORR gene fusion in Papaver species that diverged 16.8 million years ago.</title>
        <authorList>
            <person name="Catania T."/>
        </authorList>
    </citation>
    <scope>NUCLEOTIDE SEQUENCE</scope>
    <source>
        <strain evidence="4">S-191538</strain>
    </source>
</reference>
<evidence type="ECO:0000259" key="3">
    <source>
        <dbReference type="PROSITE" id="PS50042"/>
    </source>
</evidence>
<dbReference type="InterPro" id="IPR014710">
    <property type="entry name" value="RmlC-like_jellyroll"/>
</dbReference>
<keyword evidence="1" id="KW-0406">Ion transport</keyword>
<dbReference type="GO" id="GO:0016020">
    <property type="term" value="C:membrane"/>
    <property type="evidence" value="ECO:0007669"/>
    <property type="project" value="UniProtKB-SubCell"/>
</dbReference>
<dbReference type="GO" id="GO:0034220">
    <property type="term" value="P:monoatomic ion transmembrane transport"/>
    <property type="evidence" value="ECO:0007669"/>
    <property type="project" value="UniProtKB-KW"/>
</dbReference>
<evidence type="ECO:0000256" key="2">
    <source>
        <dbReference type="ARBA" id="ARBA00023303"/>
    </source>
</evidence>
<accession>A0AA41VLT8</accession>
<dbReference type="EMBL" id="JAJJMA010246656">
    <property type="protein sequence ID" value="MCL7043448.1"/>
    <property type="molecule type" value="Genomic_DNA"/>
</dbReference>
<dbReference type="InterPro" id="IPR000595">
    <property type="entry name" value="cNMP-bd_dom"/>
</dbReference>
<evidence type="ECO:0000256" key="1">
    <source>
        <dbReference type="ARBA" id="ARBA00023286"/>
    </source>
</evidence>
<keyword evidence="2" id="KW-0407">Ion channel</keyword>
<dbReference type="AlphaFoldDB" id="A0AA41VLT8"/>
<dbReference type="Proteomes" id="UP001177140">
    <property type="component" value="Unassembled WGS sequence"/>
</dbReference>
<name>A0AA41VLT8_PAPNU</name>
<gene>
    <name evidence="4" type="ORF">MKW94_014350</name>
</gene>
<dbReference type="SUPFAM" id="SSF51206">
    <property type="entry name" value="cAMP-binding domain-like"/>
    <property type="match status" value="1"/>
</dbReference>
<feature type="domain" description="Cyclic nucleotide-binding" evidence="3">
    <location>
        <begin position="1"/>
        <end position="69"/>
    </location>
</feature>
<dbReference type="PROSITE" id="PS50042">
    <property type="entry name" value="CNMP_BINDING_3"/>
    <property type="match status" value="1"/>
</dbReference>
<evidence type="ECO:0000313" key="4">
    <source>
        <dbReference type="EMBL" id="MCL7043448.1"/>
    </source>
</evidence>
<proteinExistence type="predicted"/>
<keyword evidence="5" id="KW-1185">Reference proteome</keyword>
<comment type="caution">
    <text evidence="4">The sequence shown here is derived from an EMBL/GenBank/DDBJ whole genome shotgun (WGS) entry which is preliminary data.</text>
</comment>
<dbReference type="InterPro" id="IPR018490">
    <property type="entry name" value="cNMP-bd_dom_sf"/>
</dbReference>
<keyword evidence="1" id="KW-1071">Ligand-gated ion channel</keyword>
<dbReference type="Gene3D" id="2.60.120.10">
    <property type="entry name" value="Jelly Rolls"/>
    <property type="match status" value="1"/>
</dbReference>
<dbReference type="PANTHER" id="PTHR45651">
    <property type="entry name" value="CYCLIC NUCLEOTIDE-GATED ION CHANNEL 15-RELATED-RELATED"/>
    <property type="match status" value="1"/>
</dbReference>